<keyword evidence="3" id="KW-1185">Reference proteome</keyword>
<sequence>MHAGGPLSEELKLRLEAFKKLTVRLGGKFIVHEGQYAQKIAEVLRIKADEVEATQLVIGQSKLGFWEELWKGSVVNRLIRQSRHRDVLIVADYDPNLAL</sequence>
<evidence type="ECO:0000313" key="3">
    <source>
        <dbReference type="Proteomes" id="UP000031967"/>
    </source>
</evidence>
<name>A0ABR5AFP5_9BACL</name>
<dbReference type="InterPro" id="IPR014729">
    <property type="entry name" value="Rossmann-like_a/b/a_fold"/>
</dbReference>
<dbReference type="Proteomes" id="UP000031967">
    <property type="component" value="Unassembled WGS sequence"/>
</dbReference>
<evidence type="ECO:0000259" key="1">
    <source>
        <dbReference type="Pfam" id="PF00582"/>
    </source>
</evidence>
<comment type="caution">
    <text evidence="2">The sequence shown here is derived from an EMBL/GenBank/DDBJ whole genome shotgun (WGS) entry which is preliminary data.</text>
</comment>
<dbReference type="InterPro" id="IPR052023">
    <property type="entry name" value="Histidine_kinase_KdpD"/>
</dbReference>
<dbReference type="PANTHER" id="PTHR45569:SF1">
    <property type="entry name" value="SENSOR PROTEIN KDPD"/>
    <property type="match status" value="1"/>
</dbReference>
<organism evidence="2 3">
    <name type="scientific">Gordoniibacillus kamchatkensis</name>
    <dbReference type="NCBI Taxonomy" id="1590651"/>
    <lineage>
        <taxon>Bacteria</taxon>
        <taxon>Bacillati</taxon>
        <taxon>Bacillota</taxon>
        <taxon>Bacilli</taxon>
        <taxon>Bacillales</taxon>
        <taxon>Paenibacillaceae</taxon>
        <taxon>Gordoniibacillus</taxon>
    </lineage>
</organism>
<protein>
    <recommendedName>
        <fullName evidence="1">UspA domain-containing protein</fullName>
    </recommendedName>
</protein>
<dbReference type="EMBL" id="JXAK01000031">
    <property type="protein sequence ID" value="KIL39801.1"/>
    <property type="molecule type" value="Genomic_DNA"/>
</dbReference>
<evidence type="ECO:0000313" key="2">
    <source>
        <dbReference type="EMBL" id="KIL39801.1"/>
    </source>
</evidence>
<dbReference type="PANTHER" id="PTHR45569">
    <property type="entry name" value="SENSOR PROTEIN KDPD"/>
    <property type="match status" value="1"/>
</dbReference>
<dbReference type="Pfam" id="PF00582">
    <property type="entry name" value="Usp"/>
    <property type="match status" value="1"/>
</dbReference>
<dbReference type="SUPFAM" id="SSF52402">
    <property type="entry name" value="Adenine nucleotide alpha hydrolases-like"/>
    <property type="match status" value="1"/>
</dbReference>
<reference evidence="2 3" key="1">
    <citation type="submission" date="2014-12" db="EMBL/GenBank/DDBJ databases">
        <title>Draft genome sequence of Paenibacillus kamchatkensis strain B-2647.</title>
        <authorList>
            <person name="Karlyshev A.V."/>
            <person name="Kudryashova E.B."/>
        </authorList>
    </citation>
    <scope>NUCLEOTIDE SEQUENCE [LARGE SCALE GENOMIC DNA]</scope>
    <source>
        <strain evidence="2 3">VKM B-2647</strain>
    </source>
</reference>
<proteinExistence type="predicted"/>
<gene>
    <name evidence="2" type="ORF">SD70_18095</name>
</gene>
<feature type="domain" description="UspA" evidence="1">
    <location>
        <begin position="17"/>
        <end position="90"/>
    </location>
</feature>
<dbReference type="Gene3D" id="3.40.50.620">
    <property type="entry name" value="HUPs"/>
    <property type="match status" value="1"/>
</dbReference>
<accession>A0ABR5AFP5</accession>
<dbReference type="InterPro" id="IPR006016">
    <property type="entry name" value="UspA"/>
</dbReference>